<organism evidence="1 2">
    <name type="scientific">Desulfosporosinus lacus DSM 15449</name>
    <dbReference type="NCBI Taxonomy" id="1121420"/>
    <lineage>
        <taxon>Bacteria</taxon>
        <taxon>Bacillati</taxon>
        <taxon>Bacillota</taxon>
        <taxon>Clostridia</taxon>
        <taxon>Eubacteriales</taxon>
        <taxon>Desulfitobacteriaceae</taxon>
        <taxon>Desulfosporosinus</taxon>
    </lineage>
</organism>
<dbReference type="AlphaFoldDB" id="A0A1M5ZM05"/>
<evidence type="ECO:0000313" key="1">
    <source>
        <dbReference type="EMBL" id="SHI25260.1"/>
    </source>
</evidence>
<accession>A0A1M5ZM05</accession>
<reference evidence="2" key="1">
    <citation type="submission" date="2016-11" db="EMBL/GenBank/DDBJ databases">
        <authorList>
            <person name="Varghese N."/>
            <person name="Submissions S."/>
        </authorList>
    </citation>
    <scope>NUCLEOTIDE SEQUENCE [LARGE SCALE GENOMIC DNA]</scope>
    <source>
        <strain evidence="2">DSM 15449</strain>
    </source>
</reference>
<dbReference type="STRING" id="1121420.SAMN02746098_03397"/>
<dbReference type="Proteomes" id="UP000183954">
    <property type="component" value="Unassembled WGS sequence"/>
</dbReference>
<evidence type="ECO:0000313" key="2">
    <source>
        <dbReference type="Proteomes" id="UP000183954"/>
    </source>
</evidence>
<proteinExistence type="predicted"/>
<gene>
    <name evidence="1" type="ORF">SAMN02746098_03397</name>
</gene>
<dbReference type="OrthoDB" id="1797723at2"/>
<protein>
    <submittedName>
        <fullName evidence="1">Uncharacterized protein</fullName>
    </submittedName>
</protein>
<sequence length="184" mass="21539">MFFLKKRVTLDAFIRMIASEVLSVPQHNYENYLTIDPDSILSQREYEEFTKNLYSLRLLLLYAWLIDSKNRGLIKFRLEDLRQTFVQTLQLSYQDNALDQDEALKRSEVFSSELNDFSSYLETIPEKDLVKDGFIAYACLYFTSKFTEPLEKSVKNGMLVSLINSQRMLMKGYLGQAVKKVKII</sequence>
<dbReference type="RefSeq" id="WP_073030904.1">
    <property type="nucleotide sequence ID" value="NZ_FQXJ01000013.1"/>
</dbReference>
<keyword evidence="2" id="KW-1185">Reference proteome</keyword>
<dbReference type="EMBL" id="FQXJ01000013">
    <property type="protein sequence ID" value="SHI25260.1"/>
    <property type="molecule type" value="Genomic_DNA"/>
</dbReference>
<name>A0A1M5ZM05_9FIRM</name>